<proteinExistence type="predicted"/>
<evidence type="ECO:0000313" key="2">
    <source>
        <dbReference type="Proteomes" id="UP000240535"/>
    </source>
</evidence>
<dbReference type="NCBIfam" id="TIGR01635">
    <property type="entry name" value="tail_comp_S"/>
    <property type="match status" value="1"/>
</dbReference>
<name>A0A2P8QY85_9BACT</name>
<dbReference type="InterPro" id="IPR006522">
    <property type="entry name" value="Phage_virion_morphogenesis"/>
</dbReference>
<reference evidence="2" key="1">
    <citation type="submission" date="2017-10" db="EMBL/GenBank/DDBJ databases">
        <title>Campylobacter species from seals.</title>
        <authorList>
            <person name="Gilbert M.J."/>
            <person name="Zomer A.L."/>
            <person name="Timmerman A.J."/>
            <person name="Duim B."/>
            <person name="Wagenaar J.A."/>
        </authorList>
    </citation>
    <scope>NUCLEOTIDE SEQUENCE [LARGE SCALE GENOMIC DNA]</scope>
    <source>
        <strain evidence="2">17S00004-5</strain>
    </source>
</reference>
<dbReference type="AlphaFoldDB" id="A0A2P8QY85"/>
<keyword evidence="2" id="KW-1185">Reference proteome</keyword>
<dbReference type="EMBL" id="PDHH01000017">
    <property type="protein sequence ID" value="PSM51216.1"/>
    <property type="molecule type" value="Genomic_DNA"/>
</dbReference>
<dbReference type="RefSeq" id="WP_106905684.1">
    <property type="nucleotide sequence ID" value="NZ_CP053841.1"/>
</dbReference>
<dbReference type="Pfam" id="PF05069">
    <property type="entry name" value="Phage_tail_S"/>
    <property type="match status" value="1"/>
</dbReference>
<accession>A0A2P8QY85</accession>
<gene>
    <name evidence="1" type="ORF">CQ405_09270</name>
</gene>
<protein>
    <submittedName>
        <fullName evidence="1">Phage virion morphogenesis protein</fullName>
    </submittedName>
</protein>
<organism evidence="1 2">
    <name type="scientific">Campylobacter blaseri</name>
    <dbReference type="NCBI Taxonomy" id="2042961"/>
    <lineage>
        <taxon>Bacteria</taxon>
        <taxon>Pseudomonadati</taxon>
        <taxon>Campylobacterota</taxon>
        <taxon>Epsilonproteobacteria</taxon>
        <taxon>Campylobacterales</taxon>
        <taxon>Campylobacteraceae</taxon>
        <taxon>Campylobacter</taxon>
    </lineage>
</organism>
<evidence type="ECO:0000313" key="1">
    <source>
        <dbReference type="EMBL" id="PSM51216.1"/>
    </source>
</evidence>
<dbReference type="Proteomes" id="UP000240535">
    <property type="component" value="Unassembled WGS sequence"/>
</dbReference>
<sequence>MSIKVKGLKEVQDKLHKLSHLGGDIEPFLADTGEILRNEIEDSFEKQSSPFGKQWKALKESTKKYKDKKGYSSNVLRKSGDLADKWEIKTTNTSVRVFNALKSKGYVYGLVHQFGTNKAGRGKNTTIPARPFLPISKKGFLKKELKDEIKKDCINYIKDILA</sequence>
<comment type="caution">
    <text evidence="1">The sequence shown here is derived from an EMBL/GenBank/DDBJ whole genome shotgun (WGS) entry which is preliminary data.</text>
</comment>